<dbReference type="Proteomes" id="UP001597369">
    <property type="component" value="Unassembled WGS sequence"/>
</dbReference>
<gene>
    <name evidence="12" type="ORF">ACFSKU_03690</name>
</gene>
<dbReference type="Gene3D" id="2.60.40.1120">
    <property type="entry name" value="Carboxypeptidase-like, regulatory domain"/>
    <property type="match status" value="1"/>
</dbReference>
<evidence type="ECO:0000256" key="5">
    <source>
        <dbReference type="ARBA" id="ARBA00023077"/>
    </source>
</evidence>
<dbReference type="Gene3D" id="2.170.130.10">
    <property type="entry name" value="TonB-dependent receptor, plug domain"/>
    <property type="match status" value="1"/>
</dbReference>
<dbReference type="SUPFAM" id="SSF49464">
    <property type="entry name" value="Carboxypeptidase regulatory domain-like"/>
    <property type="match status" value="1"/>
</dbReference>
<evidence type="ECO:0000259" key="11">
    <source>
        <dbReference type="Pfam" id="PF07715"/>
    </source>
</evidence>
<comment type="similarity">
    <text evidence="8 9">Belongs to the TonB-dependent receptor family.</text>
</comment>
<dbReference type="InterPro" id="IPR023996">
    <property type="entry name" value="TonB-dep_OMP_SusC/RagA"/>
</dbReference>
<evidence type="ECO:0000256" key="8">
    <source>
        <dbReference type="PROSITE-ProRule" id="PRU01360"/>
    </source>
</evidence>
<evidence type="ECO:0000313" key="13">
    <source>
        <dbReference type="Proteomes" id="UP001597369"/>
    </source>
</evidence>
<dbReference type="NCBIfam" id="TIGR04057">
    <property type="entry name" value="SusC_RagA_signa"/>
    <property type="match status" value="1"/>
</dbReference>
<evidence type="ECO:0000256" key="2">
    <source>
        <dbReference type="ARBA" id="ARBA00022448"/>
    </source>
</evidence>
<evidence type="ECO:0000256" key="6">
    <source>
        <dbReference type="ARBA" id="ARBA00023136"/>
    </source>
</evidence>
<keyword evidence="13" id="KW-1185">Reference proteome</keyword>
<dbReference type="InterPro" id="IPR023997">
    <property type="entry name" value="TonB-dep_OMP_SusC/RagA_CS"/>
</dbReference>
<keyword evidence="4 8" id="KW-0812">Transmembrane</keyword>
<keyword evidence="5 9" id="KW-0798">TonB box</keyword>
<dbReference type="Pfam" id="PF07715">
    <property type="entry name" value="Plug"/>
    <property type="match status" value="1"/>
</dbReference>
<organism evidence="12 13">
    <name type="scientific">Pontibacter silvestris</name>
    <dbReference type="NCBI Taxonomy" id="2305183"/>
    <lineage>
        <taxon>Bacteria</taxon>
        <taxon>Pseudomonadati</taxon>
        <taxon>Bacteroidota</taxon>
        <taxon>Cytophagia</taxon>
        <taxon>Cytophagales</taxon>
        <taxon>Hymenobacteraceae</taxon>
        <taxon>Pontibacter</taxon>
    </lineage>
</organism>
<dbReference type="SUPFAM" id="SSF56935">
    <property type="entry name" value="Porins"/>
    <property type="match status" value="1"/>
</dbReference>
<evidence type="ECO:0000256" key="7">
    <source>
        <dbReference type="ARBA" id="ARBA00023237"/>
    </source>
</evidence>
<dbReference type="InterPro" id="IPR012910">
    <property type="entry name" value="Plug_dom"/>
</dbReference>
<protein>
    <submittedName>
        <fullName evidence="12">SusC/RagA family TonB-linked outer membrane protein</fullName>
    </submittedName>
</protein>
<dbReference type="InterPro" id="IPR000531">
    <property type="entry name" value="Beta-barrel_TonB"/>
</dbReference>
<comment type="subcellular location">
    <subcellularLocation>
        <location evidence="1 8">Cell outer membrane</location>
        <topology evidence="1 8">Multi-pass membrane protein</topology>
    </subcellularLocation>
</comment>
<dbReference type="InterPro" id="IPR037066">
    <property type="entry name" value="Plug_dom_sf"/>
</dbReference>
<reference evidence="13" key="1">
    <citation type="journal article" date="2019" name="Int. J. Syst. Evol. Microbiol.">
        <title>The Global Catalogue of Microorganisms (GCM) 10K type strain sequencing project: providing services to taxonomists for standard genome sequencing and annotation.</title>
        <authorList>
            <consortium name="The Broad Institute Genomics Platform"/>
            <consortium name="The Broad Institute Genome Sequencing Center for Infectious Disease"/>
            <person name="Wu L."/>
            <person name="Ma J."/>
        </authorList>
    </citation>
    <scope>NUCLEOTIDE SEQUENCE [LARGE SCALE GENOMIC DNA]</scope>
    <source>
        <strain evidence="13">JCM 16545</strain>
    </source>
</reference>
<name>A0ABW4WUW8_9BACT</name>
<dbReference type="Pfam" id="PF13715">
    <property type="entry name" value="CarbopepD_reg_2"/>
    <property type="match status" value="1"/>
</dbReference>
<evidence type="ECO:0000256" key="1">
    <source>
        <dbReference type="ARBA" id="ARBA00004571"/>
    </source>
</evidence>
<keyword evidence="7 8" id="KW-0998">Cell outer membrane</keyword>
<evidence type="ECO:0000259" key="10">
    <source>
        <dbReference type="Pfam" id="PF00593"/>
    </source>
</evidence>
<dbReference type="Pfam" id="PF00593">
    <property type="entry name" value="TonB_dep_Rec_b-barrel"/>
    <property type="match status" value="1"/>
</dbReference>
<proteinExistence type="inferred from homology"/>
<comment type="caution">
    <text evidence="12">The sequence shown here is derived from an EMBL/GenBank/DDBJ whole genome shotgun (WGS) entry which is preliminary data.</text>
</comment>
<dbReference type="InterPro" id="IPR036942">
    <property type="entry name" value="Beta-barrel_TonB_sf"/>
</dbReference>
<keyword evidence="6 8" id="KW-0472">Membrane</keyword>
<feature type="domain" description="TonB-dependent receptor plug" evidence="11">
    <location>
        <begin position="143"/>
        <end position="249"/>
    </location>
</feature>
<accession>A0ABW4WUW8</accession>
<dbReference type="RefSeq" id="WP_229962191.1">
    <property type="nucleotide sequence ID" value="NZ_JAJJWI010000019.1"/>
</dbReference>
<evidence type="ECO:0000256" key="3">
    <source>
        <dbReference type="ARBA" id="ARBA00022452"/>
    </source>
</evidence>
<dbReference type="Gene3D" id="2.40.170.20">
    <property type="entry name" value="TonB-dependent receptor, beta-barrel domain"/>
    <property type="match status" value="1"/>
</dbReference>
<keyword evidence="2 8" id="KW-0813">Transport</keyword>
<dbReference type="InterPro" id="IPR008969">
    <property type="entry name" value="CarboxyPept-like_regulatory"/>
</dbReference>
<dbReference type="NCBIfam" id="TIGR04056">
    <property type="entry name" value="OMP_RagA_SusC"/>
    <property type="match status" value="1"/>
</dbReference>
<sequence>MKKRSNTLIKLKPIFIATVLCGSTMSFPGNTYADHYKKSSSFPLVKKVSKAEEITVSGTVRDENGPIPGVVVRVKNSSNGTVTDADGNYTIKANLNETLVFSMLGFQTQEVVVTSGKEDVTLAVDTKQLEEVVVIGYGATTQSGVTGSIASVKSSEFNAGVNSSPDQLLQGKVAGLNISRSGDPNATPSIILRGPSTLRTGAAQEPFYVIDGVPGASIDIVAPNDIVSIDVLKDASATAIYGSRASNGVIIVTTRRANAGEASITYNGYAAIENVSNQIDMLSGEQLRAYLAANDKSINPADDDGADNDWQDEVTRTGVSHNHNLSLSANTGKTNYNASVNYLENQGLIKGSSLDRLILRGRVEQKAFNDRLKLGISINHSTTNQSASPSAVLNYMLSFLPSYNIKDENGNYRENYQNGVANPVSLIDNNLDDTKTKTFLANALAELTILQGLKFTLSLSSQDEQTNRNIYYGRLSALAQNAGGVAIRNTYSDTRKVLESYFNYDKSFNKHSVGLLAGYSWQEDRTGEGFQTSNQGFTSDALSYNNLGLASPPSGYAPNYGTTAIQTLRLISFYGRVNYSFADKYLLQASLRNDGSSAFGVNNRWGLFPAVSAGWRINQEEFLKQATFLDDLKLRIGYGVTGNSLGFDPLIATTRYGSTGYFYYDGKLTNSIGPTQNANPDLKWERTAMANFGLDFSVLNGRVSGSVDVYDKRTSDLIWNYPVSTTQYFVNTLIANVGKMSNKGVELQLNVVPIDNNDFSWRTSLNLAHNKNEILSLSNDKFSLSEIRTAELGGQGQSGNTSQIIREGMPLGTFNIWHYMGKNEEGVSQFLKADGTITTTPSSADFVISGNAQPKLLYGWNNSFKYKNIDFNFFVRGNYGGKILNSTLAGLNNPTAAQIRNIPEFTLEESVNDYNAYLVSDRFLESGSYLRLDNTTLGYTFSPKPNGFKSLRVYITGTNLFTLTKYRGIDPEVNLGGISPGIDNRDYYPKTRSILLGVNVGF</sequence>
<evidence type="ECO:0000256" key="4">
    <source>
        <dbReference type="ARBA" id="ARBA00022692"/>
    </source>
</evidence>
<feature type="domain" description="TonB-dependent receptor-like beta-barrel" evidence="10">
    <location>
        <begin position="403"/>
        <end position="960"/>
    </location>
</feature>
<dbReference type="PROSITE" id="PS52016">
    <property type="entry name" value="TONB_DEPENDENT_REC_3"/>
    <property type="match status" value="1"/>
</dbReference>
<dbReference type="EMBL" id="JBHUHV010000014">
    <property type="protein sequence ID" value="MFD2065971.1"/>
    <property type="molecule type" value="Genomic_DNA"/>
</dbReference>
<evidence type="ECO:0000256" key="9">
    <source>
        <dbReference type="RuleBase" id="RU003357"/>
    </source>
</evidence>
<evidence type="ECO:0000313" key="12">
    <source>
        <dbReference type="EMBL" id="MFD2065971.1"/>
    </source>
</evidence>
<dbReference type="InterPro" id="IPR039426">
    <property type="entry name" value="TonB-dep_rcpt-like"/>
</dbReference>
<keyword evidence="3 8" id="KW-1134">Transmembrane beta strand</keyword>